<evidence type="ECO:0000256" key="1">
    <source>
        <dbReference type="ARBA" id="ARBA00022676"/>
    </source>
</evidence>
<dbReference type="InterPro" id="IPR029044">
    <property type="entry name" value="Nucleotide-diphossugar_trans"/>
</dbReference>
<dbReference type="PANTHER" id="PTHR13778:SF47">
    <property type="entry name" value="LIPOPOLYSACCHARIDE 1,3-GALACTOSYLTRANSFERASE"/>
    <property type="match status" value="1"/>
</dbReference>
<keyword evidence="2 4" id="KW-0808">Transferase</keyword>
<evidence type="ECO:0000256" key="3">
    <source>
        <dbReference type="ARBA" id="ARBA00022723"/>
    </source>
</evidence>
<dbReference type="SUPFAM" id="SSF53448">
    <property type="entry name" value="Nucleotide-diphospho-sugar transferases"/>
    <property type="match status" value="1"/>
</dbReference>
<keyword evidence="3" id="KW-0479">Metal-binding</keyword>
<dbReference type="InterPro" id="IPR050748">
    <property type="entry name" value="Glycosyltrans_8_dom-fam"/>
</dbReference>
<name>A0A5J6WWJ9_9GAMM</name>
<evidence type="ECO:0000313" key="4">
    <source>
        <dbReference type="EMBL" id="QFI55496.1"/>
    </source>
</evidence>
<organism evidence="4 5">
    <name type="scientific">Aeromonas simiae</name>
    <dbReference type="NCBI Taxonomy" id="218936"/>
    <lineage>
        <taxon>Bacteria</taxon>
        <taxon>Pseudomonadati</taxon>
        <taxon>Pseudomonadota</taxon>
        <taxon>Gammaproteobacteria</taxon>
        <taxon>Aeromonadales</taxon>
        <taxon>Aeromonadaceae</taxon>
        <taxon>Aeromonas</taxon>
    </lineage>
</organism>
<protein>
    <submittedName>
        <fullName evidence="4">Glycosyltransferase family 8 protein</fullName>
    </submittedName>
</protein>
<dbReference type="GO" id="GO:0016757">
    <property type="term" value="F:glycosyltransferase activity"/>
    <property type="evidence" value="ECO:0007669"/>
    <property type="project" value="UniProtKB-KW"/>
</dbReference>
<sequence>MTMRQPLIPIFIAFDDHYAPFGACVIKSALLAKSERYGFAFHVLHEGLGAPARQRLDELMAAHPGNELHFVDVSDYFAAMELHVHTIYNRAIYYRLAIPDLLPQAERALYLDSDLIVLGDLCDLYDTDLHGCALAAARDVMMHALVRTSGLTNRETGSLPVRRYFGEVLGLPDPECYFQSGVMVLDLARLRALGRLPQMLELAGRNRYWMPDQDVINALFVGDIAVLPQRWNLLTGGGEYHSFLARVDSPLLAEYRAARASPAIIHYASFTKPWRFCDIDYAEHFWAVLRQTPWRDAVYDWLQEGRLVSTASLPQTMSWRTLLGALAEKCFGKGTRRRTALVYLQRKLGRA</sequence>
<dbReference type="InterPro" id="IPR002495">
    <property type="entry name" value="Glyco_trans_8"/>
</dbReference>
<evidence type="ECO:0000256" key="2">
    <source>
        <dbReference type="ARBA" id="ARBA00022679"/>
    </source>
</evidence>
<keyword evidence="5" id="KW-1185">Reference proteome</keyword>
<dbReference type="GO" id="GO:0046872">
    <property type="term" value="F:metal ion binding"/>
    <property type="evidence" value="ECO:0007669"/>
    <property type="project" value="UniProtKB-KW"/>
</dbReference>
<dbReference type="EMBL" id="CP040449">
    <property type="protein sequence ID" value="QFI55496.1"/>
    <property type="molecule type" value="Genomic_DNA"/>
</dbReference>
<reference evidence="4 5" key="1">
    <citation type="submission" date="2019-05" db="EMBL/GenBank/DDBJ databases">
        <title>OXA-830, a novel chromosomally encoded expanded-spectrum class D beta-lactamase in Aeromonas simiae.</title>
        <authorList>
            <person name="Zhou W."/>
            <person name="Chen Q."/>
        </authorList>
    </citation>
    <scope>NUCLEOTIDE SEQUENCE [LARGE SCALE GENOMIC DNA]</scope>
    <source>
        <strain evidence="4 5">A6</strain>
    </source>
</reference>
<dbReference type="Pfam" id="PF01501">
    <property type="entry name" value="Glyco_transf_8"/>
    <property type="match status" value="1"/>
</dbReference>
<gene>
    <name evidence="4" type="ORF">FE240_12850</name>
</gene>
<dbReference type="AlphaFoldDB" id="A0A5J6WWJ9"/>
<evidence type="ECO:0000313" key="5">
    <source>
        <dbReference type="Proteomes" id="UP000594034"/>
    </source>
</evidence>
<keyword evidence="1" id="KW-0328">Glycosyltransferase</keyword>
<dbReference type="KEGG" id="asim:FE240_12850"/>
<dbReference type="PANTHER" id="PTHR13778">
    <property type="entry name" value="GLYCOSYLTRANSFERASE 8 DOMAIN-CONTAINING PROTEIN"/>
    <property type="match status" value="1"/>
</dbReference>
<dbReference type="Proteomes" id="UP000594034">
    <property type="component" value="Chromosome"/>
</dbReference>
<accession>A0A5J6WWJ9</accession>
<dbReference type="CDD" id="cd04194">
    <property type="entry name" value="GT8_A4GalT_like"/>
    <property type="match status" value="1"/>
</dbReference>
<dbReference type="Gene3D" id="3.90.550.10">
    <property type="entry name" value="Spore Coat Polysaccharide Biosynthesis Protein SpsA, Chain A"/>
    <property type="match status" value="1"/>
</dbReference>
<proteinExistence type="predicted"/>